<evidence type="ECO:0000313" key="2">
    <source>
        <dbReference type="Proteomes" id="UP000298781"/>
    </source>
</evidence>
<dbReference type="OrthoDB" id="675048at2"/>
<organism evidence="1 2">
    <name type="scientific">Phreatobacter stygius</name>
    <dbReference type="NCBI Taxonomy" id="1940610"/>
    <lineage>
        <taxon>Bacteria</taxon>
        <taxon>Pseudomonadati</taxon>
        <taxon>Pseudomonadota</taxon>
        <taxon>Alphaproteobacteria</taxon>
        <taxon>Hyphomicrobiales</taxon>
        <taxon>Phreatobacteraceae</taxon>
        <taxon>Phreatobacter</taxon>
    </lineage>
</organism>
<sequence length="129" mass="13869">MEKFEGAPPPVVKPVPADIAGMKAGEIMLVPSPAIIADFIGKIPAGTSMDVKMLRRQLARQFEAEVTCPITTGFHLRAVAEVAYEAHRAGAAVTAITPFWRVLDETTPTAAKLACGPDFIRAQRQREGL</sequence>
<protein>
    <submittedName>
        <fullName evidence="1">Uncharacterized protein</fullName>
    </submittedName>
</protein>
<dbReference type="Proteomes" id="UP000298781">
    <property type="component" value="Chromosome"/>
</dbReference>
<evidence type="ECO:0000313" key="1">
    <source>
        <dbReference type="EMBL" id="QCI69035.1"/>
    </source>
</evidence>
<dbReference type="AlphaFoldDB" id="A0A4D7BEM9"/>
<gene>
    <name evidence="1" type="ORF">E8M01_04095</name>
</gene>
<accession>A0A4D7BEM9</accession>
<dbReference type="EMBL" id="CP039690">
    <property type="protein sequence ID" value="QCI69035.1"/>
    <property type="molecule type" value="Genomic_DNA"/>
</dbReference>
<dbReference type="KEGG" id="pstg:E8M01_04095"/>
<proteinExistence type="predicted"/>
<reference evidence="1 2" key="1">
    <citation type="submission" date="2019-04" db="EMBL/GenBank/DDBJ databases">
        <title>Phreatobacter aquaticus sp. nov.</title>
        <authorList>
            <person name="Choi A."/>
        </authorList>
    </citation>
    <scope>NUCLEOTIDE SEQUENCE [LARGE SCALE GENOMIC DNA]</scope>
    <source>
        <strain evidence="1 2">KCTC 52518</strain>
    </source>
</reference>
<keyword evidence="2" id="KW-1185">Reference proteome</keyword>
<name>A0A4D7BEM9_9HYPH</name>